<sequence length="75" mass="8406">MTIELDGHTAVVHGWGDDPMSAVDYALERVPNMVENGWEVQSISHAFGRDHGAEPGDPYRYSAVVMLRRQRHEAS</sequence>
<dbReference type="AlphaFoldDB" id="A0A6J7KQ76"/>
<accession>A0A6J7KQ76</accession>
<name>A0A6J7KQ76_9ZZZZ</name>
<organism evidence="1">
    <name type="scientific">freshwater metagenome</name>
    <dbReference type="NCBI Taxonomy" id="449393"/>
    <lineage>
        <taxon>unclassified sequences</taxon>
        <taxon>metagenomes</taxon>
        <taxon>ecological metagenomes</taxon>
    </lineage>
</organism>
<dbReference type="EMBL" id="CAFBMK010000443">
    <property type="protein sequence ID" value="CAB4958608.1"/>
    <property type="molecule type" value="Genomic_DNA"/>
</dbReference>
<evidence type="ECO:0000313" key="1">
    <source>
        <dbReference type="EMBL" id="CAB4958608.1"/>
    </source>
</evidence>
<gene>
    <name evidence="1" type="ORF">UFOPK3564_03916</name>
</gene>
<protein>
    <submittedName>
        <fullName evidence="1">Unannotated protein</fullName>
    </submittedName>
</protein>
<proteinExistence type="predicted"/>
<reference evidence="1" key="1">
    <citation type="submission" date="2020-05" db="EMBL/GenBank/DDBJ databases">
        <authorList>
            <person name="Chiriac C."/>
            <person name="Salcher M."/>
            <person name="Ghai R."/>
            <person name="Kavagutti S V."/>
        </authorList>
    </citation>
    <scope>NUCLEOTIDE SEQUENCE</scope>
</reference>